<name>A0ABR0QHI7_GOSAR</name>
<proteinExistence type="predicted"/>
<organism evidence="2 3">
    <name type="scientific">Gossypium arboreum</name>
    <name type="common">Tree cotton</name>
    <name type="synonym">Gossypium nanking</name>
    <dbReference type="NCBI Taxonomy" id="29729"/>
    <lineage>
        <taxon>Eukaryota</taxon>
        <taxon>Viridiplantae</taxon>
        <taxon>Streptophyta</taxon>
        <taxon>Embryophyta</taxon>
        <taxon>Tracheophyta</taxon>
        <taxon>Spermatophyta</taxon>
        <taxon>Magnoliopsida</taxon>
        <taxon>eudicotyledons</taxon>
        <taxon>Gunneridae</taxon>
        <taxon>Pentapetalae</taxon>
        <taxon>rosids</taxon>
        <taxon>malvids</taxon>
        <taxon>Malvales</taxon>
        <taxon>Malvaceae</taxon>
        <taxon>Malvoideae</taxon>
        <taxon>Gossypium</taxon>
    </lineage>
</organism>
<dbReference type="EMBL" id="JARKNE010000003">
    <property type="protein sequence ID" value="KAK5838779.1"/>
    <property type="molecule type" value="Genomic_DNA"/>
</dbReference>
<evidence type="ECO:0000256" key="1">
    <source>
        <dbReference type="SAM" id="MobiDB-lite"/>
    </source>
</evidence>
<feature type="compositionally biased region" description="Basic and acidic residues" evidence="1">
    <location>
        <begin position="60"/>
        <end position="70"/>
    </location>
</feature>
<evidence type="ECO:0000313" key="2">
    <source>
        <dbReference type="EMBL" id="KAK5838779.1"/>
    </source>
</evidence>
<comment type="caution">
    <text evidence="2">The sequence shown here is derived from an EMBL/GenBank/DDBJ whole genome shotgun (WGS) entry which is preliminary data.</text>
</comment>
<keyword evidence="3" id="KW-1185">Reference proteome</keyword>
<protein>
    <submittedName>
        <fullName evidence="2">Uncharacterized protein</fullName>
    </submittedName>
</protein>
<evidence type="ECO:0000313" key="3">
    <source>
        <dbReference type="Proteomes" id="UP001358586"/>
    </source>
</evidence>
<accession>A0ABR0QHI7</accession>
<gene>
    <name evidence="2" type="ORF">PVK06_007517</name>
</gene>
<feature type="region of interest" description="Disordered" evidence="1">
    <location>
        <begin position="30"/>
        <end position="70"/>
    </location>
</feature>
<dbReference type="Proteomes" id="UP001358586">
    <property type="component" value="Chromosome 3"/>
</dbReference>
<reference evidence="2 3" key="1">
    <citation type="submission" date="2023-03" db="EMBL/GenBank/DDBJ databases">
        <title>WGS of Gossypium arboreum.</title>
        <authorList>
            <person name="Yu D."/>
        </authorList>
    </citation>
    <scope>NUCLEOTIDE SEQUENCE [LARGE SCALE GENOMIC DNA]</scope>
    <source>
        <tissue evidence="2">Leaf</tissue>
    </source>
</reference>
<feature type="compositionally biased region" description="Gly residues" evidence="1">
    <location>
        <begin position="30"/>
        <end position="43"/>
    </location>
</feature>
<sequence>MGRLRHGKEGATAAAVQSWASRLYRLGVGSVSGMGGERPGGAGSSEAGTAPGQGKLQLNGERRKERKGEGKIVGQGPLILLVTVSTWRIRRETVWKEAGK</sequence>